<protein>
    <submittedName>
        <fullName evidence="2">Uncharacterized protein</fullName>
    </submittedName>
</protein>
<evidence type="ECO:0000313" key="2">
    <source>
        <dbReference type="EMBL" id="RLN13493.1"/>
    </source>
</evidence>
<dbReference type="PANTHER" id="PTHR46975">
    <property type="entry name" value="PROTEIN SWEETIE"/>
    <property type="match status" value="1"/>
</dbReference>
<dbReference type="PANTHER" id="PTHR46975:SF2">
    <property type="entry name" value="PROTEIN SWEETIE"/>
    <property type="match status" value="1"/>
</dbReference>
<dbReference type="Proteomes" id="UP000275267">
    <property type="component" value="Unassembled WGS sequence"/>
</dbReference>
<sequence length="216" mass="22787">MRGDAPPERTEEAGGELAGGAEDLMAASSTSLKDGGVEPPPDLPDGGVSRHQRKALPRPVGALGEGIPDAWMGERDGEVAAGPGVSGGGGLVLAMSITRNTGEVLSSSGHNPPDSTPENDVYYGEDEDNMISSSKQEQVHRAASLSSQFPQRNKHLRYRTRVFAAECVSHVPIAVGAEPAHFDLLLARSAIAKGTHLSNDWLVLKLQELDSLSYQV</sequence>
<dbReference type="GO" id="GO:0005975">
    <property type="term" value="P:carbohydrate metabolic process"/>
    <property type="evidence" value="ECO:0007669"/>
    <property type="project" value="InterPro"/>
</dbReference>
<dbReference type="OrthoDB" id="192608at2759"/>
<proteinExistence type="predicted"/>
<dbReference type="InterPro" id="IPR044218">
    <property type="entry name" value="SWEETIE"/>
</dbReference>
<dbReference type="AlphaFoldDB" id="A0A3L6S2P7"/>
<accession>A0A3L6S2P7</accession>
<evidence type="ECO:0000313" key="3">
    <source>
        <dbReference type="Proteomes" id="UP000275267"/>
    </source>
</evidence>
<gene>
    <name evidence="2" type="ORF">C2845_PM09G14330</name>
</gene>
<keyword evidence="3" id="KW-1185">Reference proteome</keyword>
<feature type="compositionally biased region" description="Basic and acidic residues" evidence="1">
    <location>
        <begin position="1"/>
        <end position="12"/>
    </location>
</feature>
<dbReference type="EMBL" id="PQIB02000006">
    <property type="protein sequence ID" value="RLN13493.1"/>
    <property type="molecule type" value="Genomic_DNA"/>
</dbReference>
<feature type="region of interest" description="Disordered" evidence="1">
    <location>
        <begin position="103"/>
        <end position="125"/>
    </location>
</feature>
<comment type="caution">
    <text evidence="2">The sequence shown here is derived from an EMBL/GenBank/DDBJ whole genome shotgun (WGS) entry which is preliminary data.</text>
</comment>
<dbReference type="STRING" id="4540.A0A3L6S2P7"/>
<name>A0A3L6S2P7_PANMI</name>
<reference evidence="3" key="1">
    <citation type="journal article" date="2019" name="Nat. Commun.">
        <title>The genome of broomcorn millet.</title>
        <authorList>
            <person name="Zou C."/>
            <person name="Miki D."/>
            <person name="Li D."/>
            <person name="Tang Q."/>
            <person name="Xiao L."/>
            <person name="Rajput S."/>
            <person name="Deng P."/>
            <person name="Jia W."/>
            <person name="Huang R."/>
            <person name="Zhang M."/>
            <person name="Sun Y."/>
            <person name="Hu J."/>
            <person name="Fu X."/>
            <person name="Schnable P.S."/>
            <person name="Li F."/>
            <person name="Zhang H."/>
            <person name="Feng B."/>
            <person name="Zhu X."/>
            <person name="Liu R."/>
            <person name="Schnable J.C."/>
            <person name="Zhu J.-K."/>
            <person name="Zhang H."/>
        </authorList>
    </citation>
    <scope>NUCLEOTIDE SEQUENCE [LARGE SCALE GENOMIC DNA]</scope>
</reference>
<evidence type="ECO:0000256" key="1">
    <source>
        <dbReference type="SAM" id="MobiDB-lite"/>
    </source>
</evidence>
<feature type="region of interest" description="Disordered" evidence="1">
    <location>
        <begin position="1"/>
        <end position="66"/>
    </location>
</feature>
<organism evidence="2 3">
    <name type="scientific">Panicum miliaceum</name>
    <name type="common">Proso millet</name>
    <name type="synonym">Broomcorn millet</name>
    <dbReference type="NCBI Taxonomy" id="4540"/>
    <lineage>
        <taxon>Eukaryota</taxon>
        <taxon>Viridiplantae</taxon>
        <taxon>Streptophyta</taxon>
        <taxon>Embryophyta</taxon>
        <taxon>Tracheophyta</taxon>
        <taxon>Spermatophyta</taxon>
        <taxon>Magnoliopsida</taxon>
        <taxon>Liliopsida</taxon>
        <taxon>Poales</taxon>
        <taxon>Poaceae</taxon>
        <taxon>PACMAD clade</taxon>
        <taxon>Panicoideae</taxon>
        <taxon>Panicodae</taxon>
        <taxon>Paniceae</taxon>
        <taxon>Panicinae</taxon>
        <taxon>Panicum</taxon>
        <taxon>Panicum sect. Panicum</taxon>
    </lineage>
</organism>